<comment type="caution">
    <text evidence="1">The sequence shown here is derived from an EMBL/GenBank/DDBJ whole genome shotgun (WGS) entry which is preliminary data.</text>
</comment>
<accession>A0A2C6KQG1</accession>
<dbReference type="EMBL" id="MIGC01003505">
    <property type="protein sequence ID" value="PHJ19349.1"/>
    <property type="molecule type" value="Genomic_DNA"/>
</dbReference>
<protein>
    <submittedName>
        <fullName evidence="1">Uncharacterized protein</fullName>
    </submittedName>
</protein>
<gene>
    <name evidence="1" type="ORF">CSUI_006813</name>
</gene>
<evidence type="ECO:0000313" key="1">
    <source>
        <dbReference type="EMBL" id="PHJ19349.1"/>
    </source>
</evidence>
<dbReference type="AlphaFoldDB" id="A0A2C6KQG1"/>
<dbReference type="GeneID" id="94430176"/>
<dbReference type="VEuPathDB" id="ToxoDB:CSUI_006813"/>
<sequence>SHLLSSSYFLWTSYRNIEGSRRPEFMLLDYATIC</sequence>
<feature type="non-terminal residue" evidence="1">
    <location>
        <position position="1"/>
    </location>
</feature>
<organism evidence="1 2">
    <name type="scientific">Cystoisospora suis</name>
    <dbReference type="NCBI Taxonomy" id="483139"/>
    <lineage>
        <taxon>Eukaryota</taxon>
        <taxon>Sar</taxon>
        <taxon>Alveolata</taxon>
        <taxon>Apicomplexa</taxon>
        <taxon>Conoidasida</taxon>
        <taxon>Coccidia</taxon>
        <taxon>Eucoccidiorida</taxon>
        <taxon>Eimeriorina</taxon>
        <taxon>Sarcocystidae</taxon>
        <taxon>Cystoisospora</taxon>
    </lineage>
</organism>
<dbReference type="RefSeq" id="XP_067921050.1">
    <property type="nucleotide sequence ID" value="XM_068066965.1"/>
</dbReference>
<reference evidence="1 2" key="1">
    <citation type="journal article" date="2017" name="Int. J. Parasitol.">
        <title>The genome of the protozoan parasite Cystoisospora suis and a reverse vaccinology approach to identify vaccine candidates.</title>
        <authorList>
            <person name="Palmieri N."/>
            <person name="Shrestha A."/>
            <person name="Ruttkowski B."/>
            <person name="Beck T."/>
            <person name="Vogl C."/>
            <person name="Tomley F."/>
            <person name="Blake D.P."/>
            <person name="Joachim A."/>
        </authorList>
    </citation>
    <scope>NUCLEOTIDE SEQUENCE [LARGE SCALE GENOMIC DNA]</scope>
    <source>
        <strain evidence="1 2">Wien I</strain>
    </source>
</reference>
<proteinExistence type="predicted"/>
<name>A0A2C6KQG1_9APIC</name>
<keyword evidence="2" id="KW-1185">Reference proteome</keyword>
<dbReference type="Proteomes" id="UP000221165">
    <property type="component" value="Unassembled WGS sequence"/>
</dbReference>
<evidence type="ECO:0000313" key="2">
    <source>
        <dbReference type="Proteomes" id="UP000221165"/>
    </source>
</evidence>